<evidence type="ECO:0000313" key="2">
    <source>
        <dbReference type="Proteomes" id="UP000237000"/>
    </source>
</evidence>
<keyword evidence="2" id="KW-1185">Reference proteome</keyword>
<dbReference type="Proteomes" id="UP000237000">
    <property type="component" value="Unassembled WGS sequence"/>
</dbReference>
<proteinExistence type="predicted"/>
<dbReference type="EMBL" id="JXTC01000251">
    <property type="protein sequence ID" value="PON76324.1"/>
    <property type="molecule type" value="Genomic_DNA"/>
</dbReference>
<gene>
    <name evidence="1" type="ORF">TorRG33x02_242640</name>
</gene>
<dbReference type="AlphaFoldDB" id="A0A2P5DSQ7"/>
<reference evidence="2" key="1">
    <citation type="submission" date="2016-06" db="EMBL/GenBank/DDBJ databases">
        <title>Parallel loss of symbiosis genes in relatives of nitrogen-fixing non-legume Parasponia.</title>
        <authorList>
            <person name="Van Velzen R."/>
            <person name="Holmer R."/>
            <person name="Bu F."/>
            <person name="Rutten L."/>
            <person name="Van Zeijl A."/>
            <person name="Liu W."/>
            <person name="Santuari L."/>
            <person name="Cao Q."/>
            <person name="Sharma T."/>
            <person name="Shen D."/>
            <person name="Roswanjaya Y."/>
            <person name="Wardhani T."/>
            <person name="Kalhor M.S."/>
            <person name="Jansen J."/>
            <person name="Van den Hoogen J."/>
            <person name="Gungor B."/>
            <person name="Hartog M."/>
            <person name="Hontelez J."/>
            <person name="Verver J."/>
            <person name="Yang W.-C."/>
            <person name="Schijlen E."/>
            <person name="Repin R."/>
            <person name="Schilthuizen M."/>
            <person name="Schranz E."/>
            <person name="Heidstra R."/>
            <person name="Miyata K."/>
            <person name="Fedorova E."/>
            <person name="Kohlen W."/>
            <person name="Bisseling T."/>
            <person name="Smit S."/>
            <person name="Geurts R."/>
        </authorList>
    </citation>
    <scope>NUCLEOTIDE SEQUENCE [LARGE SCALE GENOMIC DNA]</scope>
    <source>
        <strain evidence="2">cv. RG33-2</strain>
    </source>
</reference>
<name>A0A2P5DSQ7_TREOI</name>
<sequence>MAIRVSDFTRPYEIEAVQANVFTRPIAIRVGDFTRLYEIEAVRVNVFTRPMAVRVSDFTRPHEMETVRMNVFTLPSKIDMVVRKNIRYSLLIAWACHSASAWLIH</sequence>
<comment type="caution">
    <text evidence="1">The sequence shown here is derived from an EMBL/GenBank/DDBJ whole genome shotgun (WGS) entry which is preliminary data.</text>
</comment>
<protein>
    <submittedName>
        <fullName evidence="1">Uncharacterized protein</fullName>
    </submittedName>
</protein>
<dbReference type="InParanoid" id="A0A2P5DSQ7"/>
<organism evidence="1 2">
    <name type="scientific">Trema orientale</name>
    <name type="common">Charcoal tree</name>
    <name type="synonym">Celtis orientalis</name>
    <dbReference type="NCBI Taxonomy" id="63057"/>
    <lineage>
        <taxon>Eukaryota</taxon>
        <taxon>Viridiplantae</taxon>
        <taxon>Streptophyta</taxon>
        <taxon>Embryophyta</taxon>
        <taxon>Tracheophyta</taxon>
        <taxon>Spermatophyta</taxon>
        <taxon>Magnoliopsida</taxon>
        <taxon>eudicotyledons</taxon>
        <taxon>Gunneridae</taxon>
        <taxon>Pentapetalae</taxon>
        <taxon>rosids</taxon>
        <taxon>fabids</taxon>
        <taxon>Rosales</taxon>
        <taxon>Cannabaceae</taxon>
        <taxon>Trema</taxon>
    </lineage>
</organism>
<evidence type="ECO:0000313" key="1">
    <source>
        <dbReference type="EMBL" id="PON76324.1"/>
    </source>
</evidence>
<accession>A0A2P5DSQ7</accession>